<dbReference type="PANTHER" id="PTHR31302">
    <property type="entry name" value="TRANSMEMBRANE PROTEIN WITH METALLOPHOSPHOESTERASE DOMAIN-RELATED"/>
    <property type="match status" value="1"/>
</dbReference>
<dbReference type="InterPro" id="IPR029052">
    <property type="entry name" value="Metallo-depent_PP-like"/>
</dbReference>
<evidence type="ECO:0000313" key="3">
    <source>
        <dbReference type="Proteomes" id="UP000249616"/>
    </source>
</evidence>
<dbReference type="CDD" id="cd00009">
    <property type="entry name" value="AAA"/>
    <property type="match status" value="1"/>
</dbReference>
<dbReference type="CDD" id="cd00838">
    <property type="entry name" value="MPP_superfamily"/>
    <property type="match status" value="1"/>
</dbReference>
<dbReference type="SUPFAM" id="SSF52540">
    <property type="entry name" value="P-loop containing nucleoside triphosphate hydrolases"/>
    <property type="match status" value="1"/>
</dbReference>
<dbReference type="InterPro" id="IPR027417">
    <property type="entry name" value="P-loop_NTPase"/>
</dbReference>
<keyword evidence="3" id="KW-1185">Reference proteome</keyword>
<evidence type="ECO:0000313" key="2">
    <source>
        <dbReference type="EMBL" id="AWW37790.1"/>
    </source>
</evidence>
<dbReference type="KEGG" id="scad:DN051_14950"/>
<feature type="domain" description="Calcineurin-like phosphoesterase" evidence="1">
    <location>
        <begin position="15"/>
        <end position="261"/>
    </location>
</feature>
<dbReference type="GO" id="GO:0016787">
    <property type="term" value="F:hydrolase activity"/>
    <property type="evidence" value="ECO:0007669"/>
    <property type="project" value="InterPro"/>
</dbReference>
<reference evidence="2 3" key="1">
    <citation type="journal article" date="2019" name="Int. J. Syst. Evol. Microbiol.">
        <title>Streptomyces cadmiisoli sp. nov., a novel actinomycete isolated from cadmium-contaminated soil.</title>
        <authorList>
            <person name="Li K."/>
            <person name="Tang X."/>
            <person name="Zhao J."/>
            <person name="Guo Y."/>
            <person name="Tang Y."/>
            <person name="Gao J."/>
        </authorList>
    </citation>
    <scope>NUCLEOTIDE SEQUENCE [LARGE SCALE GENOMIC DNA]</scope>
    <source>
        <strain evidence="2 3">ZFG47</strain>
    </source>
</reference>
<dbReference type="Pfam" id="PF00149">
    <property type="entry name" value="Metallophos"/>
    <property type="match status" value="1"/>
</dbReference>
<gene>
    <name evidence="2" type="ORF">DN051_14950</name>
</gene>
<dbReference type="Proteomes" id="UP000249616">
    <property type="component" value="Chromosome"/>
</dbReference>
<dbReference type="InterPro" id="IPR004843">
    <property type="entry name" value="Calcineurin-like_PHP"/>
</dbReference>
<sequence length="971" mass="108624">MSQSVPFDQFKLTWLHLSDIHFGHGRHHASAERDDVLEALLEDLLDLRDRDQIPPVDQVVVSGDIAFSGGALSAAEYDDARRYLLRVGDRLRLGPDAILVVPGNHDVDRRVAAEDDDVRRMLAELRAGRPVEEALASPRDSERLMSRFGAYHAFAQNFGAGLEETDGPHPLYWSTVIDARDDLRVRIAGGNSALLCQGDDDEGKLQLGLRQLREILEPGGTHDVSVLLTHHPLDWMRDAPEAEARIERWADLHLCGHVHQPESQSRSRGGGSRLVRIQAGATHEYDTGADRGTGSFTYSVTSLYTDPQGSVWARIWPRRWVPSRVTFRVDPEAVPDGHLYVDHRIREPRRAPETSTAAAAERADALGRLWKASERSVRRIGARRTAYPLDMSIGELHRRGLYVEAGLSDLSDRSRRLTLESLCTAVQADQSVLLLGEPGSGKSVTSYAVLEELRRRRVPALALRPSDLPEVLSDSGVSELTLTLKQAATEELGGIVLVVDGLDEGLGEFDTSMDLAHLLHRLRDRYRLVVTCRRREFEDQLARFVEGSTFDRIVSLNEWSLENQFTDFVSRLVAAGLLDSTDVLDAVRNSPALATLARRPLYARMLTFLGSQDVLSVQTLVGLYGEYMDKLSAASDVALQGAGCVLSTTSQEVWTRAAWFIFSKGLLIEERFSLHAVGKMLSADLDVQPRCLSRALSQLCDQWRVAGRVWARFVHYSFFEYLVARYYLEQVNEAVLRGSAADLADMLGLDLTPEIRHFLADELRAVGTVKLTMALVSAYQETKVLPMGLAKQRTTGNLIAYLLSRSAPDAAAALRQLLADEQDMFLQQSLLWGLCHLGDEDALERFIAESRGSAQWRAWNRGYLMYYYGDLDRREDPPFIDTDRTQSWGRTRERSLALMSAPRYTTAIDARRRYLDLYSLYDYAVWRNEKLTAQDGAVAERVLASLWQDRSIGGTLLQELQAMHAAATEAG</sequence>
<dbReference type="Gene3D" id="3.60.21.10">
    <property type="match status" value="1"/>
</dbReference>
<accession>A0A2Z4IY67</accession>
<evidence type="ECO:0000259" key="1">
    <source>
        <dbReference type="Pfam" id="PF00149"/>
    </source>
</evidence>
<dbReference type="AlphaFoldDB" id="A0A2Z4IY67"/>
<proteinExistence type="predicted"/>
<dbReference type="EMBL" id="CP030073">
    <property type="protein sequence ID" value="AWW37790.1"/>
    <property type="molecule type" value="Genomic_DNA"/>
</dbReference>
<name>A0A2Z4IY67_9ACTN</name>
<dbReference type="PANTHER" id="PTHR31302:SF0">
    <property type="entry name" value="TRANSMEMBRANE PROTEIN WITH METALLOPHOSPHOESTERASE DOMAIN"/>
    <property type="match status" value="1"/>
</dbReference>
<dbReference type="Gene3D" id="3.40.50.300">
    <property type="entry name" value="P-loop containing nucleotide triphosphate hydrolases"/>
    <property type="match status" value="1"/>
</dbReference>
<organism evidence="2 3">
    <name type="scientific">Streptomyces cadmiisoli</name>
    <dbReference type="NCBI Taxonomy" id="2184053"/>
    <lineage>
        <taxon>Bacteria</taxon>
        <taxon>Bacillati</taxon>
        <taxon>Actinomycetota</taxon>
        <taxon>Actinomycetes</taxon>
        <taxon>Kitasatosporales</taxon>
        <taxon>Streptomycetaceae</taxon>
        <taxon>Streptomyces</taxon>
        <taxon>Streptomyces aurantiacus group</taxon>
    </lineage>
</organism>
<dbReference type="SUPFAM" id="SSF56300">
    <property type="entry name" value="Metallo-dependent phosphatases"/>
    <property type="match status" value="1"/>
</dbReference>
<protein>
    <recommendedName>
        <fullName evidence="1">Calcineurin-like phosphoesterase domain-containing protein</fullName>
    </recommendedName>
</protein>
<dbReference type="InterPro" id="IPR051158">
    <property type="entry name" value="Metallophosphoesterase_sf"/>
</dbReference>